<evidence type="ECO:0000313" key="2">
    <source>
        <dbReference type="Proteomes" id="UP001642464"/>
    </source>
</evidence>
<gene>
    <name evidence="1" type="ORF">SCF082_LOCUS14139</name>
</gene>
<name>A0ABP0JWY7_9DINO</name>
<sequence length="372" mass="40302">MDQVAEQEGMLQRDLGLLEASQLEFLGAEYFRRLEQRWQEPVKRTGEYFAWTAEGSQAWDALATAARQGVAELSRSEVGMESAARFLAGAAKDWRQAREAKPVGCTGVACASGLLGQTEEVDVYIYDYGRRDIVARLQAPGSSALVYDPACTLCPIGIGTSGLAVSRFTLYPRGLAGRPAASRCGRWSGSGVGGLPLAAILWELLLGPRNLPEAIEFLKGLVSQSAPPLAGAAMMLMQPGYGVAMVEWSSEEISVSPIAMEGVLVHANHCILDLRDAENPKIARLLEDSRRRQAVVEGLYAEELLAGKPPILGLNQLQSFLSATGVQNDDVLATVISCPASRALYVRFRLQVTGMERVEDTISCDFWQCFEG</sequence>
<organism evidence="1 2">
    <name type="scientific">Durusdinium trenchii</name>
    <dbReference type="NCBI Taxonomy" id="1381693"/>
    <lineage>
        <taxon>Eukaryota</taxon>
        <taxon>Sar</taxon>
        <taxon>Alveolata</taxon>
        <taxon>Dinophyceae</taxon>
        <taxon>Suessiales</taxon>
        <taxon>Symbiodiniaceae</taxon>
        <taxon>Durusdinium</taxon>
    </lineage>
</organism>
<dbReference type="Proteomes" id="UP001642464">
    <property type="component" value="Unassembled WGS sequence"/>
</dbReference>
<dbReference type="Gene3D" id="3.60.60.10">
    <property type="entry name" value="Penicillin V Acylase, Chain A"/>
    <property type="match status" value="1"/>
</dbReference>
<reference evidence="1 2" key="1">
    <citation type="submission" date="2024-02" db="EMBL/GenBank/DDBJ databases">
        <authorList>
            <person name="Chen Y."/>
            <person name="Shah S."/>
            <person name="Dougan E. K."/>
            <person name="Thang M."/>
            <person name="Chan C."/>
        </authorList>
    </citation>
    <scope>NUCLEOTIDE SEQUENCE [LARGE SCALE GENOMIC DNA]</scope>
</reference>
<protein>
    <submittedName>
        <fullName evidence="1">DnaJ-like subfamily A member 2</fullName>
    </submittedName>
</protein>
<accession>A0ABP0JWY7</accession>
<proteinExistence type="predicted"/>
<dbReference type="EMBL" id="CAXAMM010008824">
    <property type="protein sequence ID" value="CAK9018547.1"/>
    <property type="molecule type" value="Genomic_DNA"/>
</dbReference>
<evidence type="ECO:0000313" key="1">
    <source>
        <dbReference type="EMBL" id="CAK9018547.1"/>
    </source>
</evidence>
<comment type="caution">
    <text evidence="1">The sequence shown here is derived from an EMBL/GenBank/DDBJ whole genome shotgun (WGS) entry which is preliminary data.</text>
</comment>
<keyword evidence="2" id="KW-1185">Reference proteome</keyword>